<dbReference type="EMBL" id="NFIJ01000026">
    <property type="protein sequence ID" value="OUO02813.1"/>
    <property type="molecule type" value="Genomic_DNA"/>
</dbReference>
<name>A0A9Q5SP60_9BACT</name>
<evidence type="ECO:0000313" key="1">
    <source>
        <dbReference type="EMBL" id="OUO02813.1"/>
    </source>
</evidence>
<evidence type="ECO:0000313" key="2">
    <source>
        <dbReference type="Proteomes" id="UP000195975"/>
    </source>
</evidence>
<accession>A0A9Q5SP60</accession>
<proteinExistence type="predicted"/>
<gene>
    <name evidence="1" type="ORF">B5F96_16695</name>
</gene>
<organism evidence="1 2">
    <name type="scientific">Parabacteroides johnsonii</name>
    <dbReference type="NCBI Taxonomy" id="387661"/>
    <lineage>
        <taxon>Bacteria</taxon>
        <taxon>Pseudomonadati</taxon>
        <taxon>Bacteroidota</taxon>
        <taxon>Bacteroidia</taxon>
        <taxon>Bacteroidales</taxon>
        <taxon>Tannerellaceae</taxon>
        <taxon>Parabacteroides</taxon>
    </lineage>
</organism>
<dbReference type="AlphaFoldDB" id="A0A9Q5SP60"/>
<comment type="caution">
    <text evidence="1">The sequence shown here is derived from an EMBL/GenBank/DDBJ whole genome shotgun (WGS) entry which is preliminary data.</text>
</comment>
<protein>
    <submittedName>
        <fullName evidence="1">Uncharacterized protein</fullName>
    </submittedName>
</protein>
<reference evidence="2" key="1">
    <citation type="submission" date="2017-04" db="EMBL/GenBank/DDBJ databases">
        <title>Function of individual gut microbiota members based on whole genome sequencing of pure cultures obtained from chicken caecum.</title>
        <authorList>
            <person name="Medvecky M."/>
            <person name="Cejkova D."/>
            <person name="Polansky O."/>
            <person name="Karasova D."/>
            <person name="Kubasova T."/>
            <person name="Cizek A."/>
            <person name="Rychlik I."/>
        </authorList>
    </citation>
    <scope>NUCLEOTIDE SEQUENCE [LARGE SCALE GENOMIC DNA]</scope>
    <source>
        <strain evidence="2">An42</strain>
    </source>
</reference>
<sequence length="103" mass="12438">MESINDPQLKDVVLTGHCIRHTNRRKYINFIINQTKIIYFLIEKAKKYSDCKTTKLSEPLFPDFFSTESIPFQDNRTKFRSNNFLFLWRKNFFVPNNSFLNTY</sequence>
<dbReference type="Proteomes" id="UP000195975">
    <property type="component" value="Unassembled WGS sequence"/>
</dbReference>